<dbReference type="SUPFAM" id="SSF52743">
    <property type="entry name" value="Subtilisin-like"/>
    <property type="match status" value="1"/>
</dbReference>
<keyword evidence="2 6" id="KW-0645">Protease</keyword>
<feature type="domain" description="SLH" evidence="8">
    <location>
        <begin position="605"/>
        <end position="667"/>
    </location>
</feature>
<keyword evidence="4 6" id="KW-0720">Serine protease</keyword>
<evidence type="ECO:0000256" key="2">
    <source>
        <dbReference type="ARBA" id="ARBA00022670"/>
    </source>
</evidence>
<dbReference type="STRING" id="1129794.C427_1254"/>
<evidence type="ECO:0000256" key="7">
    <source>
        <dbReference type="SAM" id="SignalP"/>
    </source>
</evidence>
<feature type="signal peptide" evidence="7">
    <location>
        <begin position="1"/>
        <end position="27"/>
    </location>
</feature>
<feature type="active site" description="Charge relay system" evidence="5 6">
    <location>
        <position position="150"/>
    </location>
</feature>
<dbReference type="PRINTS" id="PR00723">
    <property type="entry name" value="SUBTILISIN"/>
</dbReference>
<evidence type="ECO:0000256" key="1">
    <source>
        <dbReference type="ARBA" id="ARBA00011073"/>
    </source>
</evidence>
<accession>K7AK18</accession>
<dbReference type="InterPro" id="IPR022398">
    <property type="entry name" value="Peptidase_S8_His-AS"/>
</dbReference>
<dbReference type="InterPro" id="IPR015500">
    <property type="entry name" value="Peptidase_S8_subtilisin-rel"/>
</dbReference>
<feature type="chain" id="PRO_5003899019" evidence="7">
    <location>
        <begin position="28"/>
        <end position="823"/>
    </location>
</feature>
<dbReference type="PROSITE" id="PS00138">
    <property type="entry name" value="SUBTILASE_SER"/>
    <property type="match status" value="1"/>
</dbReference>
<dbReference type="InterPro" id="IPR001119">
    <property type="entry name" value="SLH_dom"/>
</dbReference>
<dbReference type="InterPro" id="IPR036852">
    <property type="entry name" value="Peptidase_S8/S53_dom_sf"/>
</dbReference>
<dbReference type="PROSITE" id="PS51272">
    <property type="entry name" value="SLH"/>
    <property type="match status" value="1"/>
</dbReference>
<dbReference type="InterPro" id="IPR023828">
    <property type="entry name" value="Peptidase_S8_Ser-AS"/>
</dbReference>
<dbReference type="PATRIC" id="fig|1129794.4.peg.1246"/>
<keyword evidence="10" id="KW-1185">Reference proteome</keyword>
<dbReference type="KEGG" id="gps:C427_1254"/>
<dbReference type="GO" id="GO:0006508">
    <property type="term" value="P:proteolysis"/>
    <property type="evidence" value="ECO:0007669"/>
    <property type="project" value="UniProtKB-KW"/>
</dbReference>
<evidence type="ECO:0000256" key="4">
    <source>
        <dbReference type="ARBA" id="ARBA00022825"/>
    </source>
</evidence>
<dbReference type="Pfam" id="PF00082">
    <property type="entry name" value="Peptidase_S8"/>
    <property type="match status" value="1"/>
</dbReference>
<protein>
    <submittedName>
        <fullName evidence="9">Peptidase S8/S53 subtilisin kexin sedolisin</fullName>
    </submittedName>
</protein>
<proteinExistence type="inferred from homology"/>
<feature type="active site" description="Charge relay system" evidence="5 6">
    <location>
        <position position="405"/>
    </location>
</feature>
<evidence type="ECO:0000313" key="10">
    <source>
        <dbReference type="Proteomes" id="UP000011864"/>
    </source>
</evidence>
<gene>
    <name evidence="9" type="ORF">C427_1254</name>
</gene>
<keyword evidence="3 6" id="KW-0378">Hydrolase</keyword>
<keyword evidence="7" id="KW-0732">Signal</keyword>
<evidence type="ECO:0000259" key="8">
    <source>
        <dbReference type="PROSITE" id="PS51272"/>
    </source>
</evidence>
<dbReference type="AlphaFoldDB" id="K7AK18"/>
<dbReference type="PANTHER" id="PTHR43806">
    <property type="entry name" value="PEPTIDASE S8"/>
    <property type="match status" value="1"/>
</dbReference>
<evidence type="ECO:0000256" key="5">
    <source>
        <dbReference type="PIRSR" id="PIRSR615500-1"/>
    </source>
</evidence>
<feature type="active site" description="Charge relay system" evidence="5 6">
    <location>
        <position position="200"/>
    </location>
</feature>
<dbReference type="EMBL" id="CP003837">
    <property type="protein sequence ID" value="AGH43363.1"/>
    <property type="molecule type" value="Genomic_DNA"/>
</dbReference>
<dbReference type="InterPro" id="IPR050131">
    <property type="entry name" value="Peptidase_S8_subtilisin-like"/>
</dbReference>
<dbReference type="PROSITE" id="PS00137">
    <property type="entry name" value="SUBTILASE_HIS"/>
    <property type="match status" value="1"/>
</dbReference>
<dbReference type="PROSITE" id="PS51892">
    <property type="entry name" value="SUBTILASE"/>
    <property type="match status" value="1"/>
</dbReference>
<dbReference type="HOGENOM" id="CLU_344477_0_0_6"/>
<dbReference type="PANTHER" id="PTHR43806:SF11">
    <property type="entry name" value="CEREVISIN-RELATED"/>
    <property type="match status" value="1"/>
</dbReference>
<dbReference type="GO" id="GO:0004252">
    <property type="term" value="F:serine-type endopeptidase activity"/>
    <property type="evidence" value="ECO:0007669"/>
    <property type="project" value="UniProtKB-UniRule"/>
</dbReference>
<dbReference type="Gene3D" id="3.40.50.200">
    <property type="entry name" value="Peptidase S8/S53 domain"/>
    <property type="match status" value="1"/>
</dbReference>
<reference evidence="9 10" key="1">
    <citation type="journal article" date="2013" name="Genome Announc.">
        <title>Complete Genome Sequence of Glaciecola psychrophila Strain 170T.</title>
        <authorList>
            <person name="Yin J."/>
            <person name="Chen J."/>
            <person name="Liu G."/>
            <person name="Yu Y."/>
            <person name="Song L."/>
            <person name="Wang X."/>
            <person name="Qu X."/>
        </authorList>
    </citation>
    <scope>NUCLEOTIDE SEQUENCE [LARGE SCALE GENOMIC DNA]</scope>
    <source>
        <strain evidence="9 10">170</strain>
    </source>
</reference>
<comment type="similarity">
    <text evidence="1 6">Belongs to the peptidase S8 family.</text>
</comment>
<dbReference type="Pfam" id="PF00395">
    <property type="entry name" value="SLH"/>
    <property type="match status" value="1"/>
</dbReference>
<dbReference type="RefSeq" id="WP_007634611.1">
    <property type="nucleotide sequence ID" value="NC_020514.1"/>
</dbReference>
<name>K7AK18_9ALTE</name>
<organism evidence="9 10">
    <name type="scientific">Paraglaciecola psychrophila 170</name>
    <dbReference type="NCBI Taxonomy" id="1129794"/>
    <lineage>
        <taxon>Bacteria</taxon>
        <taxon>Pseudomonadati</taxon>
        <taxon>Pseudomonadota</taxon>
        <taxon>Gammaproteobacteria</taxon>
        <taxon>Alteromonadales</taxon>
        <taxon>Alteromonadaceae</taxon>
        <taxon>Paraglaciecola</taxon>
    </lineage>
</organism>
<dbReference type="InterPro" id="IPR000209">
    <property type="entry name" value="Peptidase_S8/S53_dom"/>
</dbReference>
<dbReference type="Proteomes" id="UP000011864">
    <property type="component" value="Chromosome"/>
</dbReference>
<evidence type="ECO:0000256" key="3">
    <source>
        <dbReference type="ARBA" id="ARBA00022801"/>
    </source>
</evidence>
<dbReference type="eggNOG" id="COG1404">
    <property type="taxonomic scope" value="Bacteria"/>
</dbReference>
<sequence length="823" mass="86960">MRNIIKNKTHLLSISIAVALASSSIQAKTFDSDLQNILANSDQDSLHQVIIAFDQTGALSTAQLAALNSLGISGVSMQSLPIVGALATQSQIEAIYTRDDVVSIWENEEITLENFEATQLTGVQQLRADQSMRKNGIPYSGRGIGVLVNDSGIDGNHNDIKFPQHVVQNVAGQFNLLNDTGIVPVLYQENVANTEVATGHGSHVAGTIGGNGAMSNGMHTGVAPGANIIGYGSGAYNLLLDTMGGFDYASTHQYTYNIRVISNSFGQTSDVGSDFNPDHPTNVVTKILADRGIIVVFSAGNSGSGESTITGNFKKAPWVVAVAAGDKNGNLADFSSRGVSEKGGLVTIDGEVFEWLDRPTVTAPGVDIISARSSTNYSNAISISSDSDYMDTTHVPFYTVNSGTSMAAPHVSGIVTLMLEANPDLGWREVKQILQDTATNMPSRAPWEVGSGYVNAHAAVKAALAMSDSFGDHDKTAIDFNAGANLGIPSSEDYPISFTPVGDTDVKEFVVADNVSMIMATGTVELGTAFVLEDPKGNRYSSGIGLIQVQGTNRAISATGMPGIWKLYMGGIGSISGQSVDPLGVTNGVAGPESTTVTVKQFAIDSYFGVNDAIGHPAESFIKFAVASHLMDGTEEGFQPDKTVTKAELANMMMFYGAVRQSNDGNTVNFVDSNSDTAAAMNSVVTNGASIKDRAYANQGVMQSDSSDMFGATKPVTRETLAYTLVQMLGQQEAAAEVDQDQPLKVFIFDQWVEVVDSDMIAPELLGHVQLALNAGLLQAAFSFEDDLVGMGQVLKARFNPDTPVNRAVMAMSLTQLTPLMAK</sequence>
<evidence type="ECO:0000313" key="9">
    <source>
        <dbReference type="EMBL" id="AGH43363.1"/>
    </source>
</evidence>
<evidence type="ECO:0000256" key="6">
    <source>
        <dbReference type="PROSITE-ProRule" id="PRU01240"/>
    </source>
</evidence>
<dbReference type="OrthoDB" id="9790784at2"/>